<dbReference type="RefSeq" id="WP_015210601.1">
    <property type="nucleotide sequence ID" value="NC_019757.1"/>
</dbReference>
<dbReference type="STRING" id="56107.Cylst_5341"/>
<reference evidence="1 2" key="1">
    <citation type="submission" date="2012-06" db="EMBL/GenBank/DDBJ databases">
        <title>Finished chromosome of genome of Cylindrospermum stagnale PCC 7417.</title>
        <authorList>
            <consortium name="US DOE Joint Genome Institute"/>
            <person name="Gugger M."/>
            <person name="Coursin T."/>
            <person name="Rippka R."/>
            <person name="Tandeau De Marsac N."/>
            <person name="Huntemann M."/>
            <person name="Wei C.-L."/>
            <person name="Han J."/>
            <person name="Detter J.C."/>
            <person name="Han C."/>
            <person name="Tapia R."/>
            <person name="Chen A."/>
            <person name="Kyrpides N."/>
            <person name="Mavromatis K."/>
            <person name="Markowitz V."/>
            <person name="Szeto E."/>
            <person name="Ivanova N."/>
            <person name="Pagani I."/>
            <person name="Pati A."/>
            <person name="Goodwin L."/>
            <person name="Nordberg H.P."/>
            <person name="Cantor M.N."/>
            <person name="Hua S.X."/>
            <person name="Woyke T."/>
            <person name="Kerfeld C.A."/>
        </authorList>
    </citation>
    <scope>NUCLEOTIDE SEQUENCE [LARGE SCALE GENOMIC DNA]</scope>
    <source>
        <strain evidence="1 2">PCC 7417</strain>
    </source>
</reference>
<dbReference type="InterPro" id="IPR040871">
    <property type="entry name" value="HopA1"/>
</dbReference>
<gene>
    <name evidence="1" type="ORF">Cylst_5341</name>
</gene>
<dbReference type="KEGG" id="csg:Cylst_5341"/>
<evidence type="ECO:0000313" key="2">
    <source>
        <dbReference type="Proteomes" id="UP000010475"/>
    </source>
</evidence>
<keyword evidence="2" id="KW-1185">Reference proteome</keyword>
<dbReference type="Pfam" id="PF17914">
    <property type="entry name" value="HopA1"/>
    <property type="match status" value="1"/>
</dbReference>
<dbReference type="eggNOG" id="COG4403">
    <property type="taxonomic scope" value="Bacteria"/>
</dbReference>
<protein>
    <submittedName>
        <fullName evidence="1">Uncharacterized protein</fullName>
    </submittedName>
</protein>
<proteinExistence type="predicted"/>
<dbReference type="Proteomes" id="UP000010475">
    <property type="component" value="Chromosome"/>
</dbReference>
<dbReference type="OrthoDB" id="939976at2"/>
<dbReference type="EMBL" id="CP003642">
    <property type="protein sequence ID" value="AFZ27366.1"/>
    <property type="molecule type" value="Genomic_DNA"/>
</dbReference>
<accession>K9X5L4</accession>
<dbReference type="AlphaFoldDB" id="K9X5L4"/>
<organism evidence="1 2">
    <name type="scientific">Cylindrospermum stagnale PCC 7417</name>
    <dbReference type="NCBI Taxonomy" id="56107"/>
    <lineage>
        <taxon>Bacteria</taxon>
        <taxon>Bacillati</taxon>
        <taxon>Cyanobacteriota</taxon>
        <taxon>Cyanophyceae</taxon>
        <taxon>Nostocales</taxon>
        <taxon>Nostocaceae</taxon>
        <taxon>Cylindrospermum</taxon>
    </lineage>
</organism>
<evidence type="ECO:0000313" key="1">
    <source>
        <dbReference type="EMBL" id="AFZ27366.1"/>
    </source>
</evidence>
<sequence length="366" mass="41557">MQLLDSQLNQLSDIPESLQTSLQDIVTQVQIESHDYIKHPNYNHEKLPESVVSRFQQLPLEIQNKHLVLLLRSLLYSIYYNGSWQSALAPDAEGTNLAANQNLENNSWFGVDLAFYERLHTSNKGTGYWSYNWLVVKQEKDDTLAVQRNGLTLHIERDIHLPPEDQAATVGNLVAIKMPKNLVQNAFYMAMSNASASPDQNLVRIYFNVTPDGAVSVMESLTTLLNAMPISFSFKALNNPSDYRRYDSAVLYFDKNNYEVVHPILERIYTENQSHFNEQIPLFTKLLAPGLGCAEEPDQKFADKESFGTNRCQIVAHGLLDAWLQGNDTPTGRMTSILQQFSSRSIKLARPYLNPNSKDIYTPLNL</sequence>
<dbReference type="PATRIC" id="fig|56107.3.peg.5866"/>
<name>K9X5L4_9NOST</name>
<dbReference type="HOGENOM" id="CLU_766668_0_0_3"/>